<dbReference type="GO" id="GO:0006986">
    <property type="term" value="P:response to unfolded protein"/>
    <property type="evidence" value="ECO:0007669"/>
    <property type="project" value="InterPro"/>
</dbReference>
<dbReference type="GO" id="GO:0005634">
    <property type="term" value="C:nucleus"/>
    <property type="evidence" value="ECO:0007669"/>
    <property type="project" value="TreeGrafter"/>
</dbReference>
<dbReference type="CDD" id="cd14809">
    <property type="entry name" value="bZIP_AUREO-like"/>
    <property type="match status" value="1"/>
</dbReference>
<reference evidence="3" key="1">
    <citation type="submission" date="2021-01" db="EMBL/GenBank/DDBJ databases">
        <authorList>
            <person name="Zahm M."/>
            <person name="Roques C."/>
            <person name="Cabau C."/>
            <person name="Klopp C."/>
            <person name="Donnadieu C."/>
            <person name="Jouanno E."/>
            <person name="Lampietro C."/>
            <person name="Louis A."/>
            <person name="Herpin A."/>
            <person name="Echchiki A."/>
            <person name="Berthelot C."/>
            <person name="Parey E."/>
            <person name="Roest-Crollius H."/>
            <person name="Braasch I."/>
            <person name="Postlethwait J."/>
            <person name="Bobe J."/>
            <person name="Montfort J."/>
            <person name="Bouchez O."/>
            <person name="Begum T."/>
            <person name="Mejri S."/>
            <person name="Adams A."/>
            <person name="Chen W.-J."/>
            <person name="Guiguen Y."/>
        </authorList>
    </citation>
    <scope>NUCLEOTIDE SEQUENCE</scope>
    <source>
        <tissue evidence="3">Blood</tissue>
    </source>
</reference>
<organism evidence="3 4">
    <name type="scientific">Albula goreensis</name>
    <dbReference type="NCBI Taxonomy" id="1534307"/>
    <lineage>
        <taxon>Eukaryota</taxon>
        <taxon>Metazoa</taxon>
        <taxon>Chordata</taxon>
        <taxon>Craniata</taxon>
        <taxon>Vertebrata</taxon>
        <taxon>Euteleostomi</taxon>
        <taxon>Actinopterygii</taxon>
        <taxon>Neopterygii</taxon>
        <taxon>Teleostei</taxon>
        <taxon>Albuliformes</taxon>
        <taxon>Albulidae</taxon>
        <taxon>Albula</taxon>
    </lineage>
</organism>
<keyword evidence="4" id="KW-1185">Reference proteome</keyword>
<comment type="caution">
    <text evidence="3">The sequence shown here is derived from an EMBL/GenBank/DDBJ whole genome shotgun (WGS) entry which is preliminary data.</text>
</comment>
<protein>
    <recommendedName>
        <fullName evidence="2">BZIP domain-containing protein</fullName>
    </recommendedName>
</protein>
<dbReference type="InterPro" id="IPR004827">
    <property type="entry name" value="bZIP"/>
</dbReference>
<evidence type="ECO:0000313" key="3">
    <source>
        <dbReference type="EMBL" id="KAI1894322.1"/>
    </source>
</evidence>
<gene>
    <name evidence="3" type="ORF">AGOR_G00114620</name>
</gene>
<feature type="compositionally biased region" description="Basic and acidic residues" evidence="1">
    <location>
        <begin position="115"/>
        <end position="126"/>
    </location>
</feature>
<sequence length="439" mass="49002">MPQPGINGMEPVFGKAYGSHRCLLTSGQFSISPLEGRTEHDQETPKGVVQMLGSPAVPRKRPFELLSDLLDDGFSEDLHHERWDISALDDITHYTKVDLEGEPVSSDSNVTKRRSSTEEPPERASDLGRVQSQSSCDPHGPTDRSGSTGVLKSEVAGSQRPHAENEEHNYSLHVDRDSGTSQGSDSETEDTEEEDERGEAEEEIAEDKDSSFSESECDPESESQASTRPTKRQCFWECSHSYKAGSKREMGKVPHSWKSHTLPSTLYLREEASANGKICPRKARKTDASDLTPNPQKLQSIGDQLHKLNMAIEGMRPVNDLPIVARVRSRKEKNKLASRACRLKKKAQHEANKIKLWGLNQEYDSLLGVLLRIKGIIRRRVESREEDHGMGMMKQLEEILRESSGPCVAGRTKEFVESILEQSAGGQRAKRPQKRDPAV</sequence>
<evidence type="ECO:0000313" key="4">
    <source>
        <dbReference type="Proteomes" id="UP000829720"/>
    </source>
</evidence>
<dbReference type="PANTHER" id="PTHR21552:SF2">
    <property type="entry name" value="CREB3 REGULATORY FACTOR"/>
    <property type="match status" value="1"/>
</dbReference>
<feature type="region of interest" description="Disordered" evidence="1">
    <location>
        <begin position="420"/>
        <end position="439"/>
    </location>
</feature>
<name>A0A8T3DDU2_9TELE</name>
<dbReference type="OrthoDB" id="8931646at2759"/>
<dbReference type="PANTHER" id="PTHR21552">
    <property type="entry name" value="ADULT RETINA PROTEIN"/>
    <property type="match status" value="1"/>
</dbReference>
<evidence type="ECO:0000256" key="1">
    <source>
        <dbReference type="SAM" id="MobiDB-lite"/>
    </source>
</evidence>
<feature type="domain" description="BZIP" evidence="2">
    <location>
        <begin position="330"/>
        <end position="344"/>
    </location>
</feature>
<dbReference type="Proteomes" id="UP000829720">
    <property type="component" value="Unassembled WGS sequence"/>
</dbReference>
<proteinExistence type="predicted"/>
<feature type="region of interest" description="Disordered" evidence="1">
    <location>
        <begin position="99"/>
        <end position="231"/>
    </location>
</feature>
<dbReference type="GO" id="GO:0000977">
    <property type="term" value="F:RNA polymerase II transcription regulatory region sequence-specific DNA binding"/>
    <property type="evidence" value="ECO:0007669"/>
    <property type="project" value="TreeGrafter"/>
</dbReference>
<dbReference type="InterPro" id="IPR039165">
    <property type="entry name" value="CREBRF"/>
</dbReference>
<dbReference type="GO" id="GO:0000981">
    <property type="term" value="F:DNA-binding transcription factor activity, RNA polymerase II-specific"/>
    <property type="evidence" value="ECO:0007669"/>
    <property type="project" value="TreeGrafter"/>
</dbReference>
<evidence type="ECO:0000259" key="2">
    <source>
        <dbReference type="PROSITE" id="PS00036"/>
    </source>
</evidence>
<dbReference type="EMBL" id="JAERUA010000010">
    <property type="protein sequence ID" value="KAI1894322.1"/>
    <property type="molecule type" value="Genomic_DNA"/>
</dbReference>
<feature type="compositionally biased region" description="Acidic residues" evidence="1">
    <location>
        <begin position="186"/>
        <end position="206"/>
    </location>
</feature>
<accession>A0A8T3DDU2</accession>
<feature type="compositionally biased region" description="Basic and acidic residues" evidence="1">
    <location>
        <begin position="161"/>
        <end position="178"/>
    </location>
</feature>
<dbReference type="AlphaFoldDB" id="A0A8T3DDU2"/>
<dbReference type="PROSITE" id="PS00036">
    <property type="entry name" value="BZIP_BASIC"/>
    <property type="match status" value="1"/>
</dbReference>